<feature type="region of interest" description="Disordered" evidence="1">
    <location>
        <begin position="41"/>
        <end position="76"/>
    </location>
</feature>
<protein>
    <submittedName>
        <fullName evidence="3">Uncharacterized protein</fullName>
    </submittedName>
</protein>
<dbReference type="Proteomes" id="UP000184471">
    <property type="component" value="Unassembled WGS sequence"/>
</dbReference>
<proteinExistence type="predicted"/>
<feature type="compositionally biased region" description="Pro residues" evidence="1">
    <location>
        <begin position="65"/>
        <end position="75"/>
    </location>
</feature>
<feature type="transmembrane region" description="Helical" evidence="2">
    <location>
        <begin position="12"/>
        <end position="34"/>
    </location>
</feature>
<keyword evidence="4" id="KW-1185">Reference proteome</keyword>
<evidence type="ECO:0000313" key="4">
    <source>
        <dbReference type="Proteomes" id="UP000184471"/>
    </source>
</evidence>
<name>A0A1M5D4E8_9ACTN</name>
<feature type="compositionally biased region" description="Low complexity" evidence="1">
    <location>
        <begin position="41"/>
        <end position="55"/>
    </location>
</feature>
<keyword evidence="2" id="KW-0812">Transmembrane</keyword>
<organism evidence="3 4">
    <name type="scientific">Geodermatophilus nigrescens</name>
    <dbReference type="NCBI Taxonomy" id="1070870"/>
    <lineage>
        <taxon>Bacteria</taxon>
        <taxon>Bacillati</taxon>
        <taxon>Actinomycetota</taxon>
        <taxon>Actinomycetes</taxon>
        <taxon>Geodermatophilales</taxon>
        <taxon>Geodermatophilaceae</taxon>
        <taxon>Geodermatophilus</taxon>
    </lineage>
</organism>
<gene>
    <name evidence="3" type="ORF">SAMN05444351_0208</name>
</gene>
<evidence type="ECO:0000256" key="2">
    <source>
        <dbReference type="SAM" id="Phobius"/>
    </source>
</evidence>
<keyword evidence="2" id="KW-1133">Transmembrane helix</keyword>
<dbReference type="AlphaFoldDB" id="A0A1M5D4E8"/>
<keyword evidence="2" id="KW-0472">Membrane</keyword>
<reference evidence="3 4" key="1">
    <citation type="submission" date="2016-11" db="EMBL/GenBank/DDBJ databases">
        <authorList>
            <person name="Jaros S."/>
            <person name="Januszkiewicz K."/>
            <person name="Wedrychowicz H."/>
        </authorList>
    </citation>
    <scope>NUCLEOTIDE SEQUENCE [LARGE SCALE GENOMIC DNA]</scope>
    <source>
        <strain evidence="3 4">DSM 45408</strain>
    </source>
</reference>
<accession>A0A1M5D4E8</accession>
<dbReference type="EMBL" id="FQVX01000001">
    <property type="protein sequence ID" value="SHF61582.1"/>
    <property type="molecule type" value="Genomic_DNA"/>
</dbReference>
<evidence type="ECO:0000313" key="3">
    <source>
        <dbReference type="EMBL" id="SHF61582.1"/>
    </source>
</evidence>
<sequence>MPVGPSPRSGTGRGVVIGVVVTLLLVAGGVGAWFGVVEQEPATPAAAQPSSADAVTGKDLGEEPAPSPVSTPPQPALTEAEALAELEALSAESLAALDLDGRWVAQVASKDVGIVDPLQTTASGNHQFFAVDILAESRAALALAPASQVHVLSSLDFGQRSHAPDGDPYWTTFVDGGFADVEAVRAWCTGAFPELTGEALANACVARRLDPPHD</sequence>
<evidence type="ECO:0000256" key="1">
    <source>
        <dbReference type="SAM" id="MobiDB-lite"/>
    </source>
</evidence>